<organism evidence="6 7">
    <name type="scientific">Coniochaeta pulveracea</name>
    <dbReference type="NCBI Taxonomy" id="177199"/>
    <lineage>
        <taxon>Eukaryota</taxon>
        <taxon>Fungi</taxon>
        <taxon>Dikarya</taxon>
        <taxon>Ascomycota</taxon>
        <taxon>Pezizomycotina</taxon>
        <taxon>Sordariomycetes</taxon>
        <taxon>Sordariomycetidae</taxon>
        <taxon>Coniochaetales</taxon>
        <taxon>Coniochaetaceae</taxon>
        <taxon>Coniochaeta</taxon>
    </lineage>
</organism>
<dbReference type="PANTHER" id="PTHR23088">
    <property type="entry name" value="NITRILASE-RELATED"/>
    <property type="match status" value="1"/>
</dbReference>
<dbReference type="OrthoDB" id="10250282at2759"/>
<keyword evidence="4 6" id="KW-0378">Hydrolase</keyword>
<comment type="caution">
    <text evidence="6">The sequence shown here is derived from an EMBL/GenBank/DDBJ whole genome shotgun (WGS) entry which is preliminary data.</text>
</comment>
<dbReference type="InterPro" id="IPR045254">
    <property type="entry name" value="Nit1/2_C-N_Hydrolase"/>
</dbReference>
<dbReference type="EMBL" id="QVQW01000014">
    <property type="protein sequence ID" value="RKU46380.1"/>
    <property type="molecule type" value="Genomic_DNA"/>
</dbReference>
<dbReference type="STRING" id="177199.A0A420YFB6"/>
<name>A0A420YFB6_9PEZI</name>
<reference evidence="6 7" key="1">
    <citation type="submission" date="2018-08" db="EMBL/GenBank/DDBJ databases">
        <title>Draft genome of the lignicolous fungus Coniochaeta pulveracea.</title>
        <authorList>
            <person name="Borstlap C.J."/>
            <person name="De Witt R.N."/>
            <person name="Botha A."/>
            <person name="Volschenk H."/>
        </authorList>
    </citation>
    <scope>NUCLEOTIDE SEQUENCE [LARGE SCALE GENOMIC DNA]</scope>
    <source>
        <strain evidence="6 7">CAB683</strain>
    </source>
</reference>
<dbReference type="FunFam" id="3.60.110.10:FF:000024">
    <property type="entry name" value="Deaminated glutathione amidase"/>
    <property type="match status" value="1"/>
</dbReference>
<keyword evidence="3" id="KW-0963">Cytoplasm</keyword>
<dbReference type="InterPro" id="IPR003010">
    <property type="entry name" value="C-N_Hydrolase"/>
</dbReference>
<accession>A0A420YFB6</accession>
<protein>
    <submittedName>
        <fullName evidence="6">Carbon-nitrogen hydrolase</fullName>
    </submittedName>
</protein>
<keyword evidence="7" id="KW-1185">Reference proteome</keyword>
<dbReference type="Pfam" id="PF00795">
    <property type="entry name" value="CN_hydrolase"/>
    <property type="match status" value="1"/>
</dbReference>
<dbReference type="Proteomes" id="UP000275385">
    <property type="component" value="Unassembled WGS sequence"/>
</dbReference>
<dbReference type="InterPro" id="IPR036526">
    <property type="entry name" value="C-N_Hydrolase_sf"/>
</dbReference>
<evidence type="ECO:0000256" key="3">
    <source>
        <dbReference type="ARBA" id="ARBA00022490"/>
    </source>
</evidence>
<evidence type="ECO:0000313" key="7">
    <source>
        <dbReference type="Proteomes" id="UP000275385"/>
    </source>
</evidence>
<dbReference type="PANTHER" id="PTHR23088:SF27">
    <property type="entry name" value="DEAMINATED GLUTATHIONE AMIDASE"/>
    <property type="match status" value="1"/>
</dbReference>
<sequence length="281" mass="30994">MPVVENNNITDAMSLAAVGQLTSTASMAHNLSQCRVLIQKAVKAGAKALFLPEAADYIASSGPESVKLVRSVDESDFVRGLRDEARRHQLPIQVGVHEPGESANKVKNTLLWIDQNGEILQRYQKVHLFDVDIKGGPVLKESDWVERGEQILPPADTPLGKVASAICFDMRFPEISLALRRMGSDIITYPSAFTVPTGKAHWEVLLRARAIESQCYVIASAQVGRHNEKRVSYGHSMIIDPWGRVLADVGEAAQEPEIATAVIDHDLLRKVRTEMPLSRRT</sequence>
<dbReference type="SUPFAM" id="SSF56317">
    <property type="entry name" value="Carbon-nitrogen hydrolase"/>
    <property type="match status" value="1"/>
</dbReference>
<proteinExistence type="inferred from homology"/>
<dbReference type="GO" id="GO:0016811">
    <property type="term" value="F:hydrolase activity, acting on carbon-nitrogen (but not peptide) bonds, in linear amides"/>
    <property type="evidence" value="ECO:0007669"/>
    <property type="project" value="InterPro"/>
</dbReference>
<gene>
    <name evidence="6" type="primary">NIT2</name>
    <name evidence="6" type="ORF">DL546_004037</name>
</gene>
<comment type="subcellular location">
    <subcellularLocation>
        <location evidence="1">Cytoplasm</location>
    </subcellularLocation>
</comment>
<evidence type="ECO:0000256" key="2">
    <source>
        <dbReference type="ARBA" id="ARBA00010613"/>
    </source>
</evidence>
<evidence type="ECO:0000256" key="1">
    <source>
        <dbReference type="ARBA" id="ARBA00004496"/>
    </source>
</evidence>
<dbReference type="CDD" id="cd07572">
    <property type="entry name" value="nit"/>
    <property type="match status" value="1"/>
</dbReference>
<evidence type="ECO:0000313" key="6">
    <source>
        <dbReference type="EMBL" id="RKU46380.1"/>
    </source>
</evidence>
<dbReference type="GO" id="GO:0005737">
    <property type="term" value="C:cytoplasm"/>
    <property type="evidence" value="ECO:0007669"/>
    <property type="project" value="UniProtKB-SubCell"/>
</dbReference>
<dbReference type="PROSITE" id="PS50263">
    <property type="entry name" value="CN_HYDROLASE"/>
    <property type="match status" value="1"/>
</dbReference>
<evidence type="ECO:0000259" key="5">
    <source>
        <dbReference type="PROSITE" id="PS50263"/>
    </source>
</evidence>
<comment type="similarity">
    <text evidence="2">Belongs to the carbon-nitrogen hydrolase superfamily. NIT1/NIT2 family.</text>
</comment>
<evidence type="ECO:0000256" key="4">
    <source>
        <dbReference type="ARBA" id="ARBA00022801"/>
    </source>
</evidence>
<feature type="domain" description="CN hydrolase" evidence="5">
    <location>
        <begin position="13"/>
        <end position="265"/>
    </location>
</feature>
<dbReference type="AlphaFoldDB" id="A0A420YFB6"/>
<dbReference type="Gene3D" id="3.60.110.10">
    <property type="entry name" value="Carbon-nitrogen hydrolase"/>
    <property type="match status" value="1"/>
</dbReference>